<comment type="caution">
    <text evidence="2">The sequence shown here is derived from an EMBL/GenBank/DDBJ whole genome shotgun (WGS) entry which is preliminary data.</text>
</comment>
<accession>A0A919TNQ1</accession>
<evidence type="ECO:0000313" key="3">
    <source>
        <dbReference type="Proteomes" id="UP000629619"/>
    </source>
</evidence>
<dbReference type="SUPFAM" id="SSF56019">
    <property type="entry name" value="The spindle assembly checkpoint protein mad2"/>
    <property type="match status" value="1"/>
</dbReference>
<name>A0A919TNQ1_9ACTN</name>
<protein>
    <recommendedName>
        <fullName evidence="1">Bacterial HORMA domain-containing protein</fullName>
    </recommendedName>
</protein>
<proteinExistence type="predicted"/>
<organism evidence="2 3">
    <name type="scientific">Actinoplanes siamensis</name>
    <dbReference type="NCBI Taxonomy" id="1223317"/>
    <lineage>
        <taxon>Bacteria</taxon>
        <taxon>Bacillati</taxon>
        <taxon>Actinomycetota</taxon>
        <taxon>Actinomycetes</taxon>
        <taxon>Micromonosporales</taxon>
        <taxon>Micromonosporaceae</taxon>
        <taxon>Actinoplanes</taxon>
    </lineage>
</organism>
<reference evidence="2" key="1">
    <citation type="submission" date="2021-01" db="EMBL/GenBank/DDBJ databases">
        <title>Whole genome shotgun sequence of Actinoplanes siamensis NBRC 109076.</title>
        <authorList>
            <person name="Komaki H."/>
            <person name="Tamura T."/>
        </authorList>
    </citation>
    <scope>NUCLEOTIDE SEQUENCE</scope>
    <source>
        <strain evidence="2">NBRC 109076</strain>
    </source>
</reference>
<evidence type="ECO:0000313" key="2">
    <source>
        <dbReference type="EMBL" id="GIF09771.1"/>
    </source>
</evidence>
<dbReference type="EMBL" id="BOMW01000101">
    <property type="protein sequence ID" value="GIF09771.1"/>
    <property type="molecule type" value="Genomic_DNA"/>
</dbReference>
<sequence length="169" mass="18721">MAISGTQVRTSVHVAARSYVYIANEINRIFLESIQSAGLDPTAYVQIQQTIENGLRTWITMQYLETAHLEIVERGTQLVRSRIDLGLSYVSNPSDDRYSTDIDRVRRALAGTPRMAGCEYRVVVTLKDGAPDVSGWGPTSLGSVDHLRRQDVGEVVNTGGGTLQMFQYL</sequence>
<dbReference type="Proteomes" id="UP000629619">
    <property type="component" value="Unassembled WGS sequence"/>
</dbReference>
<feature type="domain" description="Bacterial HORMA" evidence="1">
    <location>
        <begin position="12"/>
        <end position="160"/>
    </location>
</feature>
<dbReference type="InterPro" id="IPR036570">
    <property type="entry name" value="HORMA_dom_sf"/>
</dbReference>
<dbReference type="AlphaFoldDB" id="A0A919TNQ1"/>
<dbReference type="Pfam" id="PF18173">
    <property type="entry name" value="bacHORMA_2"/>
    <property type="match status" value="1"/>
</dbReference>
<keyword evidence="3" id="KW-1185">Reference proteome</keyword>
<dbReference type="InterPro" id="IPR040649">
    <property type="entry name" value="Bact_HORMA"/>
</dbReference>
<evidence type="ECO:0000259" key="1">
    <source>
        <dbReference type="Pfam" id="PF18173"/>
    </source>
</evidence>
<dbReference type="RefSeq" id="WP_203685058.1">
    <property type="nucleotide sequence ID" value="NZ_BOMW01000101.1"/>
</dbReference>
<gene>
    <name evidence="2" type="ORF">Asi03nite_73090</name>
</gene>